<evidence type="ECO:0000256" key="2">
    <source>
        <dbReference type="ARBA" id="ARBA00022676"/>
    </source>
</evidence>
<dbReference type="GO" id="GO:0008194">
    <property type="term" value="F:UDP-glycosyltransferase activity"/>
    <property type="evidence" value="ECO:0007669"/>
    <property type="project" value="InterPro"/>
</dbReference>
<dbReference type="PANTHER" id="PTHR48043:SF159">
    <property type="entry name" value="EG:EG0003.4 PROTEIN-RELATED"/>
    <property type="match status" value="1"/>
</dbReference>
<name>A0A034WBD9_BACDO</name>
<sequence>FGRSYVLNYKQELLIIISNAMQWPIAYVGVFVFVAIAYLIPTQDAARILGFFPSPGDSHLIIHCAVADTLAQAGHNVTVIATKPNVNPKAKYNYIYIDTPLLPPSFLKNFVNQPMPFYKRYPMLLKEVSKMHNRTLWHPEIQQFLHDHGAGSFDLLLVGYFANDFHVGLGAHFKCPVILTFMVQPIFYLNELIGNPSEHAYVPTVFSGLKQPMNFWARLENYVIYLFEYYYMGPLMKSTAQKYYSYNFPASSGYPSFEEARRNVALIFANHWFAQGPVRPHVPSLIEVGGIQVKEKPDPLPTDIAELLDGSPEGVIYFSFGSLIRGNTLKPDTVHIIFNVLSKLPYKVLWKWGADYPGNSSNILFKSWLPQTDVLAHPNIKLFITHGGKGSVVEAEYNGVPMVGIPLFSDQPANMEEVRQAGFGTYVPYADLTEESLREAIEEVINNPKYRKAVREFSEVYRDRPMTPRQSVVWWVDYVLRHKGAKHMQSPAVYLTHWQLMSLDVLGVLLAIAAAVVGLLIILWRFCITKLVARLIKTNGVNGTKRNAKKSAKVE</sequence>
<reference evidence="5" key="1">
    <citation type="journal article" date="2014" name="BMC Genomics">
        <title>Characterizing the developmental transcriptome of the oriental fruit fly, Bactrocera dorsalis (Diptera: Tephritidae) through comparative genomic analysis with Drosophila melanogaster utilizing modENCODE datasets.</title>
        <authorList>
            <person name="Geib S.M."/>
            <person name="Calla B."/>
            <person name="Hall B."/>
            <person name="Hou S."/>
            <person name="Manoukis N.C."/>
        </authorList>
    </citation>
    <scope>NUCLEOTIDE SEQUENCE</scope>
    <source>
        <strain evidence="5">Punador</strain>
    </source>
</reference>
<keyword evidence="3 5" id="KW-0808">Transferase</keyword>
<dbReference type="AlphaFoldDB" id="A0A034WBD9"/>
<evidence type="ECO:0000313" key="5">
    <source>
        <dbReference type="EMBL" id="JAC51460.1"/>
    </source>
</evidence>
<dbReference type="EMBL" id="GAKP01007492">
    <property type="protein sequence ID" value="JAC51460.1"/>
    <property type="molecule type" value="Transcribed_RNA"/>
</dbReference>
<dbReference type="Gene3D" id="3.40.50.2000">
    <property type="entry name" value="Glycogen Phosphorylase B"/>
    <property type="match status" value="2"/>
</dbReference>
<dbReference type="FunFam" id="3.40.50.2000:FF:000050">
    <property type="entry name" value="UDP-glucuronosyltransferase"/>
    <property type="match status" value="1"/>
</dbReference>
<feature type="transmembrane region" description="Helical" evidence="4">
    <location>
        <begin position="21"/>
        <end position="40"/>
    </location>
</feature>
<protein>
    <submittedName>
        <fullName evidence="5">UDP-glucuronosyltransferase 2B33</fullName>
    </submittedName>
</protein>
<feature type="non-terminal residue" evidence="5">
    <location>
        <position position="1"/>
    </location>
</feature>
<comment type="similarity">
    <text evidence="1">Belongs to the UDP-glycosyltransferase family.</text>
</comment>
<keyword evidence="4" id="KW-1133">Transmembrane helix</keyword>
<dbReference type="PANTHER" id="PTHR48043">
    <property type="entry name" value="EG:EG0003.4 PROTEIN-RELATED"/>
    <property type="match status" value="1"/>
</dbReference>
<evidence type="ECO:0000256" key="1">
    <source>
        <dbReference type="ARBA" id="ARBA00009995"/>
    </source>
</evidence>
<keyword evidence="4" id="KW-0472">Membrane</keyword>
<keyword evidence="2" id="KW-0328">Glycosyltransferase</keyword>
<dbReference type="InterPro" id="IPR050271">
    <property type="entry name" value="UDP-glycosyltransferase"/>
</dbReference>
<dbReference type="CDD" id="cd03784">
    <property type="entry name" value="GT1_Gtf-like"/>
    <property type="match status" value="1"/>
</dbReference>
<dbReference type="Pfam" id="PF00201">
    <property type="entry name" value="UDPGT"/>
    <property type="match status" value="1"/>
</dbReference>
<dbReference type="InterPro" id="IPR002213">
    <property type="entry name" value="UDP_glucos_trans"/>
</dbReference>
<evidence type="ECO:0000256" key="4">
    <source>
        <dbReference type="SAM" id="Phobius"/>
    </source>
</evidence>
<feature type="transmembrane region" description="Helical" evidence="4">
    <location>
        <begin position="505"/>
        <end position="527"/>
    </location>
</feature>
<proteinExistence type="inferred from homology"/>
<evidence type="ECO:0000256" key="3">
    <source>
        <dbReference type="ARBA" id="ARBA00022679"/>
    </source>
</evidence>
<dbReference type="SUPFAM" id="SSF53756">
    <property type="entry name" value="UDP-Glycosyltransferase/glycogen phosphorylase"/>
    <property type="match status" value="1"/>
</dbReference>
<dbReference type="OrthoDB" id="5835829at2759"/>
<accession>A0A034WBD9</accession>
<keyword evidence="4" id="KW-0812">Transmembrane</keyword>
<gene>
    <name evidence="5" type="primary">UDB33</name>
</gene>
<organism evidence="5">
    <name type="scientific">Bactrocera dorsalis</name>
    <name type="common">Oriental fruit fly</name>
    <name type="synonym">Dacus dorsalis</name>
    <dbReference type="NCBI Taxonomy" id="27457"/>
    <lineage>
        <taxon>Eukaryota</taxon>
        <taxon>Metazoa</taxon>
        <taxon>Ecdysozoa</taxon>
        <taxon>Arthropoda</taxon>
        <taxon>Hexapoda</taxon>
        <taxon>Insecta</taxon>
        <taxon>Pterygota</taxon>
        <taxon>Neoptera</taxon>
        <taxon>Endopterygota</taxon>
        <taxon>Diptera</taxon>
        <taxon>Brachycera</taxon>
        <taxon>Muscomorpha</taxon>
        <taxon>Tephritoidea</taxon>
        <taxon>Tephritidae</taxon>
        <taxon>Bactrocera</taxon>
        <taxon>Bactrocera</taxon>
    </lineage>
</organism>